<name>A0A093G3D8_DRYPU</name>
<keyword evidence="3" id="KW-1185">Reference proteome</keyword>
<dbReference type="AlphaFoldDB" id="A0A093G3D8"/>
<dbReference type="Proteomes" id="UP000053875">
    <property type="component" value="Unassembled WGS sequence"/>
</dbReference>
<organism evidence="2 3">
    <name type="scientific">Dryobates pubescens</name>
    <name type="common">Downy woodpecker</name>
    <name type="synonym">Picoides pubescens</name>
    <dbReference type="NCBI Taxonomy" id="118200"/>
    <lineage>
        <taxon>Eukaryota</taxon>
        <taxon>Metazoa</taxon>
        <taxon>Chordata</taxon>
        <taxon>Craniata</taxon>
        <taxon>Vertebrata</taxon>
        <taxon>Euteleostomi</taxon>
        <taxon>Archelosauria</taxon>
        <taxon>Archosauria</taxon>
        <taxon>Dinosauria</taxon>
        <taxon>Saurischia</taxon>
        <taxon>Theropoda</taxon>
        <taxon>Coelurosauria</taxon>
        <taxon>Aves</taxon>
        <taxon>Neognathae</taxon>
        <taxon>Neoaves</taxon>
        <taxon>Telluraves</taxon>
        <taxon>Coraciimorphae</taxon>
        <taxon>Piciformes</taxon>
        <taxon>Picidae</taxon>
        <taxon>Dryobates</taxon>
    </lineage>
</organism>
<evidence type="ECO:0000256" key="1">
    <source>
        <dbReference type="SAM" id="MobiDB-lite"/>
    </source>
</evidence>
<gene>
    <name evidence="2" type="ORF">N307_10082</name>
</gene>
<proteinExistence type="predicted"/>
<feature type="non-terminal residue" evidence="2">
    <location>
        <position position="1"/>
    </location>
</feature>
<protein>
    <submittedName>
        <fullName evidence="2">Uncharacterized protein</fullName>
    </submittedName>
</protein>
<dbReference type="EMBL" id="KL214739">
    <property type="protein sequence ID" value="KFV61267.1"/>
    <property type="molecule type" value="Genomic_DNA"/>
</dbReference>
<feature type="region of interest" description="Disordered" evidence="1">
    <location>
        <begin position="1"/>
        <end position="42"/>
    </location>
</feature>
<reference evidence="2 3" key="1">
    <citation type="submission" date="2014-04" db="EMBL/GenBank/DDBJ databases">
        <title>Genome evolution of avian class.</title>
        <authorList>
            <person name="Zhang G."/>
            <person name="Li C."/>
        </authorList>
    </citation>
    <scope>NUCLEOTIDE SEQUENCE [LARGE SCALE GENOMIC DNA]</scope>
    <source>
        <strain evidence="2">BGI_N307</strain>
    </source>
</reference>
<evidence type="ECO:0000313" key="3">
    <source>
        <dbReference type="Proteomes" id="UP000053875"/>
    </source>
</evidence>
<feature type="non-terminal residue" evidence="2">
    <location>
        <position position="83"/>
    </location>
</feature>
<accession>A0A093G3D8</accession>
<evidence type="ECO:0000313" key="2">
    <source>
        <dbReference type="EMBL" id="KFV61267.1"/>
    </source>
</evidence>
<sequence length="83" mass="9212">EQPAAHQQPRESTSEHCQPTRSFPGRLPGVQQPLPAGGYYRTEGELCTGPILEDSPRMEVLESKEGGERAETSLWSLFTRCLV</sequence>